<comment type="cofactor">
    <cofactor evidence="1 11">
        <name>Mg(2+)</name>
        <dbReference type="ChEBI" id="CHEBI:18420"/>
    </cofactor>
</comment>
<dbReference type="InterPro" id="IPR018022">
    <property type="entry name" value="IPT"/>
</dbReference>
<dbReference type="GO" id="GO:0006400">
    <property type="term" value="P:tRNA modification"/>
    <property type="evidence" value="ECO:0007669"/>
    <property type="project" value="TreeGrafter"/>
</dbReference>
<keyword evidence="6 11" id="KW-0819">tRNA processing</keyword>
<evidence type="ECO:0000256" key="6">
    <source>
        <dbReference type="ARBA" id="ARBA00022694"/>
    </source>
</evidence>
<evidence type="ECO:0000256" key="2">
    <source>
        <dbReference type="ARBA" id="ARBA00003213"/>
    </source>
</evidence>
<dbReference type="InterPro" id="IPR039657">
    <property type="entry name" value="Dimethylallyltransferase"/>
</dbReference>
<reference evidence="15 16" key="1">
    <citation type="submission" date="2018-05" db="EMBL/GenBank/DDBJ databases">
        <title>Novel Campyloabacter and Helicobacter Species and Strains.</title>
        <authorList>
            <person name="Mannion A.J."/>
            <person name="Shen Z."/>
            <person name="Fox J.G."/>
        </authorList>
    </citation>
    <scope>NUCLEOTIDE SEQUENCE [LARGE SCALE GENOMIC DNA]</scope>
    <source>
        <strain evidence="16">MIT17-670</strain>
    </source>
</reference>
<evidence type="ECO:0000256" key="14">
    <source>
        <dbReference type="RuleBase" id="RU003785"/>
    </source>
</evidence>
<name>A0A4U7BNP0_9BACT</name>
<dbReference type="GO" id="GO:0052381">
    <property type="term" value="F:tRNA dimethylallyltransferase activity"/>
    <property type="evidence" value="ECO:0007669"/>
    <property type="project" value="UniProtKB-UniRule"/>
</dbReference>
<feature type="site" description="Interaction with substrate tRNA" evidence="11">
    <location>
        <position position="100"/>
    </location>
</feature>
<keyword evidence="7 11" id="KW-0547">Nucleotide-binding</keyword>
<feature type="binding site" evidence="11">
    <location>
        <begin position="11"/>
        <end position="16"/>
    </location>
    <ligand>
        <name>substrate</name>
    </ligand>
</feature>
<evidence type="ECO:0000256" key="10">
    <source>
        <dbReference type="ARBA" id="ARBA00049563"/>
    </source>
</evidence>
<feature type="binding site" evidence="11">
    <location>
        <begin position="9"/>
        <end position="16"/>
    </location>
    <ligand>
        <name>ATP</name>
        <dbReference type="ChEBI" id="CHEBI:30616"/>
    </ligand>
</feature>
<evidence type="ECO:0000256" key="9">
    <source>
        <dbReference type="ARBA" id="ARBA00022842"/>
    </source>
</evidence>
<evidence type="ECO:0000256" key="3">
    <source>
        <dbReference type="ARBA" id="ARBA00005842"/>
    </source>
</evidence>
<feature type="region of interest" description="Interaction with substrate tRNA" evidence="11">
    <location>
        <begin position="34"/>
        <end position="37"/>
    </location>
</feature>
<keyword evidence="8 11" id="KW-0067">ATP-binding</keyword>
<protein>
    <recommendedName>
        <fullName evidence="11">tRNA dimethylallyltransferase</fullName>
        <ecNumber evidence="11">2.5.1.75</ecNumber>
    </recommendedName>
    <alternativeName>
        <fullName evidence="11">Dimethylallyl diphosphate:tRNA dimethylallyltransferase</fullName>
        <shortName evidence="11">DMAPP:tRNA dimethylallyltransferase</shortName>
        <shortName evidence="11">DMATase</shortName>
    </alternativeName>
    <alternativeName>
        <fullName evidence="11">Isopentenyl-diphosphate:tRNA isopentenyltransferase</fullName>
        <shortName evidence="11">IPP transferase</shortName>
        <shortName evidence="11">IPPT</shortName>
        <shortName evidence="11">IPTase</shortName>
    </alternativeName>
</protein>
<dbReference type="Proteomes" id="UP000310353">
    <property type="component" value="Unassembled WGS sequence"/>
</dbReference>
<keyword evidence="16" id="KW-1185">Reference proteome</keyword>
<evidence type="ECO:0000256" key="12">
    <source>
        <dbReference type="RuleBase" id="RU003783"/>
    </source>
</evidence>
<dbReference type="EC" id="2.5.1.75" evidence="11"/>
<gene>
    <name evidence="11" type="primary">miaA</name>
    <name evidence="15" type="ORF">CQA76_05215</name>
</gene>
<evidence type="ECO:0000313" key="15">
    <source>
        <dbReference type="EMBL" id="TKX31855.1"/>
    </source>
</evidence>
<evidence type="ECO:0000256" key="1">
    <source>
        <dbReference type="ARBA" id="ARBA00001946"/>
    </source>
</evidence>
<dbReference type="InterPro" id="IPR027417">
    <property type="entry name" value="P-loop_NTPase"/>
</dbReference>
<dbReference type="Pfam" id="PF01715">
    <property type="entry name" value="IPPT"/>
    <property type="match status" value="1"/>
</dbReference>
<evidence type="ECO:0000313" key="16">
    <source>
        <dbReference type="Proteomes" id="UP000310353"/>
    </source>
</evidence>
<evidence type="ECO:0000256" key="8">
    <source>
        <dbReference type="ARBA" id="ARBA00022840"/>
    </source>
</evidence>
<keyword evidence="5 11" id="KW-0808">Transferase</keyword>
<dbReference type="PANTHER" id="PTHR11088:SF60">
    <property type="entry name" value="TRNA DIMETHYLALLYLTRANSFERASE"/>
    <property type="match status" value="1"/>
</dbReference>
<keyword evidence="9 11" id="KW-0460">Magnesium</keyword>
<proteinExistence type="inferred from homology"/>
<evidence type="ECO:0000256" key="7">
    <source>
        <dbReference type="ARBA" id="ARBA00022741"/>
    </source>
</evidence>
<dbReference type="NCBIfam" id="TIGR00174">
    <property type="entry name" value="miaA"/>
    <property type="match status" value="1"/>
</dbReference>
<comment type="subunit">
    <text evidence="4 11">Monomer.</text>
</comment>
<dbReference type="RefSeq" id="WP_137622380.1">
    <property type="nucleotide sequence ID" value="NZ_NXMA01000008.1"/>
</dbReference>
<dbReference type="PANTHER" id="PTHR11088">
    <property type="entry name" value="TRNA DIMETHYLALLYLTRANSFERASE"/>
    <property type="match status" value="1"/>
</dbReference>
<comment type="caution">
    <text evidence="11">Lacks conserved residue(s) required for the propagation of feature annotation.</text>
</comment>
<dbReference type="Gene3D" id="1.10.287.890">
    <property type="entry name" value="Crystal structure of tRNA isopentenylpyrophosphate transferase (bh2366) domain"/>
    <property type="match status" value="1"/>
</dbReference>
<evidence type="ECO:0000256" key="13">
    <source>
        <dbReference type="RuleBase" id="RU003784"/>
    </source>
</evidence>
<dbReference type="AlphaFoldDB" id="A0A4U7BNP0"/>
<dbReference type="GO" id="GO:0005524">
    <property type="term" value="F:ATP binding"/>
    <property type="evidence" value="ECO:0007669"/>
    <property type="project" value="UniProtKB-UniRule"/>
</dbReference>
<comment type="catalytic activity">
    <reaction evidence="10 11 12">
        <text>adenosine(37) in tRNA + dimethylallyl diphosphate = N(6)-dimethylallyladenosine(37) in tRNA + diphosphate</text>
        <dbReference type="Rhea" id="RHEA:26482"/>
        <dbReference type="Rhea" id="RHEA-COMP:10162"/>
        <dbReference type="Rhea" id="RHEA-COMP:10375"/>
        <dbReference type="ChEBI" id="CHEBI:33019"/>
        <dbReference type="ChEBI" id="CHEBI:57623"/>
        <dbReference type="ChEBI" id="CHEBI:74411"/>
        <dbReference type="ChEBI" id="CHEBI:74415"/>
        <dbReference type="EC" id="2.5.1.75"/>
    </reaction>
</comment>
<dbReference type="EMBL" id="NXMA01000008">
    <property type="protein sequence ID" value="TKX31855.1"/>
    <property type="molecule type" value="Genomic_DNA"/>
</dbReference>
<dbReference type="OrthoDB" id="9776390at2"/>
<evidence type="ECO:0000256" key="5">
    <source>
        <dbReference type="ARBA" id="ARBA00022679"/>
    </source>
</evidence>
<sequence>MFFEIALIGTTASGKTHIANSLAKRFNIVILSLDSLCVYKEINIASAKPSQEELKNFHYFGIDLISVDEHFNVELFIKEYQKAKEFALANNLPLVITGGTGFYLKTMIDGLSQKIKEIETDLNNDEIYSLMCKIDPSFKVEKNDTYRLKKWLSIYESTKEIPSVFLKKTHKEGILKNIEIYEIVWERNLLRDRIKMRTKKMLEEGLIGEAKELFSKFNHKLKALNSIGLKECKEYLDGKISLDELENLITTHTAQLAKRQRTFNRKFQSITLNFDGAFDILKQKFTH</sequence>
<accession>A0A4U7BNP0</accession>
<evidence type="ECO:0000256" key="4">
    <source>
        <dbReference type="ARBA" id="ARBA00011245"/>
    </source>
</evidence>
<comment type="caution">
    <text evidence="15">The sequence shown here is derived from an EMBL/GenBank/DDBJ whole genome shotgun (WGS) entry which is preliminary data.</text>
</comment>
<organism evidence="15 16">
    <name type="scientific">Campylobacter aviculae</name>
    <dbReference type="NCBI Taxonomy" id="2510190"/>
    <lineage>
        <taxon>Bacteria</taxon>
        <taxon>Pseudomonadati</taxon>
        <taxon>Campylobacterota</taxon>
        <taxon>Epsilonproteobacteria</taxon>
        <taxon>Campylobacterales</taxon>
        <taxon>Campylobacteraceae</taxon>
        <taxon>Campylobacter</taxon>
    </lineage>
</organism>
<comment type="function">
    <text evidence="2 11 13">Catalyzes the transfer of a dimethylallyl group onto the adenine at position 37 in tRNAs that read codons beginning with uridine, leading to the formation of N6-(dimethylallyl)adenosine (i(6)A).</text>
</comment>
<evidence type="ECO:0000256" key="11">
    <source>
        <dbReference type="HAMAP-Rule" id="MF_00185"/>
    </source>
</evidence>
<dbReference type="SUPFAM" id="SSF52540">
    <property type="entry name" value="P-loop containing nucleoside triphosphate hydrolases"/>
    <property type="match status" value="1"/>
</dbReference>
<dbReference type="Gene3D" id="3.40.50.300">
    <property type="entry name" value="P-loop containing nucleotide triphosphate hydrolases"/>
    <property type="match status" value="1"/>
</dbReference>
<dbReference type="HAMAP" id="MF_00185">
    <property type="entry name" value="IPP_trans"/>
    <property type="match status" value="1"/>
</dbReference>
<comment type="similarity">
    <text evidence="3 11 14">Belongs to the IPP transferase family.</text>
</comment>